<dbReference type="AlphaFoldDB" id="A0A395JG69"/>
<proteinExistence type="predicted"/>
<accession>A0A395JG69</accession>
<dbReference type="OrthoDB" id="959338at2"/>
<name>A0A395JG69_9GAMM</name>
<dbReference type="RefSeq" id="WP_113955399.1">
    <property type="nucleotide sequence ID" value="NZ_QNRT01000005.1"/>
</dbReference>
<dbReference type="InterPro" id="IPR025597">
    <property type="entry name" value="DUF4345"/>
</dbReference>
<gene>
    <name evidence="2" type="ORF">DFR28_105142</name>
</gene>
<dbReference type="EMBL" id="QNRT01000005">
    <property type="protein sequence ID" value="RBP48803.1"/>
    <property type="molecule type" value="Genomic_DNA"/>
</dbReference>
<keyword evidence="1" id="KW-0812">Transmembrane</keyword>
<feature type="transmembrane region" description="Helical" evidence="1">
    <location>
        <begin position="78"/>
        <end position="98"/>
    </location>
</feature>
<dbReference type="Proteomes" id="UP000253083">
    <property type="component" value="Unassembled WGS sequence"/>
</dbReference>
<organism evidence="2 3">
    <name type="scientific">Arenicella xantha</name>
    <dbReference type="NCBI Taxonomy" id="644221"/>
    <lineage>
        <taxon>Bacteria</taxon>
        <taxon>Pseudomonadati</taxon>
        <taxon>Pseudomonadota</taxon>
        <taxon>Gammaproteobacteria</taxon>
        <taxon>Arenicellales</taxon>
        <taxon>Arenicellaceae</taxon>
        <taxon>Arenicella</taxon>
    </lineage>
</organism>
<evidence type="ECO:0000256" key="1">
    <source>
        <dbReference type="SAM" id="Phobius"/>
    </source>
</evidence>
<feature type="transmembrane region" description="Helical" evidence="1">
    <location>
        <begin position="104"/>
        <end position="124"/>
    </location>
</feature>
<keyword evidence="1" id="KW-0472">Membrane</keyword>
<sequence length="131" mass="13729">MIESMFERIILGAAGVTAFTIGGFIALEPHTFYLSYDILLADDPSLLSELRGPGANLAVLGALMLAGLFYNPLSKASIIVAKIVFFAFPAGRVIGIFVDGVPSGAILAALAIEIAIAVLLVVAFRKTKAFT</sequence>
<dbReference type="InParanoid" id="A0A395JG69"/>
<dbReference type="Pfam" id="PF14248">
    <property type="entry name" value="DUF4345"/>
    <property type="match status" value="1"/>
</dbReference>
<keyword evidence="1" id="KW-1133">Transmembrane helix</keyword>
<evidence type="ECO:0000313" key="2">
    <source>
        <dbReference type="EMBL" id="RBP48803.1"/>
    </source>
</evidence>
<feature type="transmembrane region" description="Helical" evidence="1">
    <location>
        <begin position="54"/>
        <end position="71"/>
    </location>
</feature>
<reference evidence="2 3" key="1">
    <citation type="submission" date="2018-06" db="EMBL/GenBank/DDBJ databases">
        <title>Genomic Encyclopedia of Type Strains, Phase IV (KMG-IV): sequencing the most valuable type-strain genomes for metagenomic binning, comparative biology and taxonomic classification.</title>
        <authorList>
            <person name="Goeker M."/>
        </authorList>
    </citation>
    <scope>NUCLEOTIDE SEQUENCE [LARGE SCALE GENOMIC DNA]</scope>
    <source>
        <strain evidence="2 3">DSM 24032</strain>
    </source>
</reference>
<comment type="caution">
    <text evidence="2">The sequence shown here is derived from an EMBL/GenBank/DDBJ whole genome shotgun (WGS) entry which is preliminary data.</text>
</comment>
<feature type="transmembrane region" description="Helical" evidence="1">
    <location>
        <begin position="9"/>
        <end position="27"/>
    </location>
</feature>
<evidence type="ECO:0000313" key="3">
    <source>
        <dbReference type="Proteomes" id="UP000253083"/>
    </source>
</evidence>
<protein>
    <submittedName>
        <fullName evidence="2">Uncharacterized protein DUF4345</fullName>
    </submittedName>
</protein>
<keyword evidence="3" id="KW-1185">Reference proteome</keyword>